<evidence type="ECO:0000313" key="2">
    <source>
        <dbReference type="Proteomes" id="UP000762676"/>
    </source>
</evidence>
<organism evidence="1 2">
    <name type="scientific">Elysia marginata</name>
    <dbReference type="NCBI Taxonomy" id="1093978"/>
    <lineage>
        <taxon>Eukaryota</taxon>
        <taxon>Metazoa</taxon>
        <taxon>Spiralia</taxon>
        <taxon>Lophotrochozoa</taxon>
        <taxon>Mollusca</taxon>
        <taxon>Gastropoda</taxon>
        <taxon>Heterobranchia</taxon>
        <taxon>Euthyneura</taxon>
        <taxon>Panpulmonata</taxon>
        <taxon>Sacoglossa</taxon>
        <taxon>Placobranchoidea</taxon>
        <taxon>Plakobranchidae</taxon>
        <taxon>Elysia</taxon>
    </lineage>
</organism>
<dbReference type="AlphaFoldDB" id="A0AAV4GGB8"/>
<name>A0AAV4GGB8_9GAST</name>
<accession>A0AAV4GGB8</accession>
<keyword evidence="2" id="KW-1185">Reference proteome</keyword>
<comment type="caution">
    <text evidence="1">The sequence shown here is derived from an EMBL/GenBank/DDBJ whole genome shotgun (WGS) entry which is preliminary data.</text>
</comment>
<reference evidence="1 2" key="1">
    <citation type="journal article" date="2021" name="Elife">
        <title>Chloroplast acquisition without the gene transfer in kleptoplastic sea slugs, Plakobranchus ocellatus.</title>
        <authorList>
            <person name="Maeda T."/>
            <person name="Takahashi S."/>
            <person name="Yoshida T."/>
            <person name="Shimamura S."/>
            <person name="Takaki Y."/>
            <person name="Nagai Y."/>
            <person name="Toyoda A."/>
            <person name="Suzuki Y."/>
            <person name="Arimoto A."/>
            <person name="Ishii H."/>
            <person name="Satoh N."/>
            <person name="Nishiyama T."/>
            <person name="Hasebe M."/>
            <person name="Maruyama T."/>
            <person name="Minagawa J."/>
            <person name="Obokata J."/>
            <person name="Shigenobu S."/>
        </authorList>
    </citation>
    <scope>NUCLEOTIDE SEQUENCE [LARGE SCALE GENOMIC DNA]</scope>
</reference>
<evidence type="ECO:0000313" key="1">
    <source>
        <dbReference type="EMBL" id="GFR84003.1"/>
    </source>
</evidence>
<dbReference type="EMBL" id="BMAT01008390">
    <property type="protein sequence ID" value="GFR84003.1"/>
    <property type="molecule type" value="Genomic_DNA"/>
</dbReference>
<gene>
    <name evidence="1" type="ORF">ElyMa_004139500</name>
</gene>
<dbReference type="Proteomes" id="UP000762676">
    <property type="component" value="Unassembled WGS sequence"/>
</dbReference>
<sequence>MSLNISTMVQRTANFPGTLYVYLSISSPPPSFSPPPPSPFPPPPYLTVTVSLNIFTMVQQTANFPDTLNVYLSTSACLLVKMIEFHHKVKPKGRIF</sequence>
<protein>
    <submittedName>
        <fullName evidence="1">Uncharacterized protein</fullName>
    </submittedName>
</protein>
<proteinExistence type="predicted"/>